<dbReference type="Proteomes" id="UP000440578">
    <property type="component" value="Unassembled WGS sequence"/>
</dbReference>
<dbReference type="Pfam" id="PF10324">
    <property type="entry name" value="7TM_GPCR_Srw"/>
    <property type="match status" value="2"/>
</dbReference>
<dbReference type="PANTHER" id="PTHR46273">
    <property type="entry name" value="MYOSUPPRESSIN RECEPTOR 1, ISOFORM B-RELATED"/>
    <property type="match status" value="1"/>
</dbReference>
<evidence type="ECO:0000256" key="2">
    <source>
        <dbReference type="ARBA" id="ARBA00010663"/>
    </source>
</evidence>
<accession>A0A6A4VEZ3</accession>
<comment type="similarity">
    <text evidence="2">Belongs to the G-protein coupled receptor 1 family.</text>
</comment>
<feature type="transmembrane region" description="Helical" evidence="6">
    <location>
        <begin position="284"/>
        <end position="304"/>
    </location>
</feature>
<feature type="transmembrane region" description="Helical" evidence="6">
    <location>
        <begin position="77"/>
        <end position="97"/>
    </location>
</feature>
<dbReference type="OrthoDB" id="5864054at2759"/>
<keyword evidence="8" id="KW-0675">Receptor</keyword>
<feature type="transmembrane region" description="Helical" evidence="6">
    <location>
        <begin position="109"/>
        <end position="133"/>
    </location>
</feature>
<keyword evidence="9" id="KW-1185">Reference proteome</keyword>
<feature type="domain" description="G-protein coupled receptors family 1 profile" evidence="7">
    <location>
        <begin position="89"/>
        <end position="340"/>
    </location>
</feature>
<evidence type="ECO:0000313" key="8">
    <source>
        <dbReference type="EMBL" id="KAF0290134.1"/>
    </source>
</evidence>
<keyword evidence="5 6" id="KW-0472">Membrane</keyword>
<dbReference type="GO" id="GO:0008528">
    <property type="term" value="F:G protein-coupled peptide receptor activity"/>
    <property type="evidence" value="ECO:0007669"/>
    <property type="project" value="InterPro"/>
</dbReference>
<dbReference type="PROSITE" id="PS50262">
    <property type="entry name" value="G_PROTEIN_RECEP_F1_2"/>
    <property type="match status" value="1"/>
</dbReference>
<evidence type="ECO:0000256" key="5">
    <source>
        <dbReference type="ARBA" id="ARBA00023136"/>
    </source>
</evidence>
<dbReference type="Gene3D" id="1.20.1070.10">
    <property type="entry name" value="Rhodopsin 7-helix transmembrane proteins"/>
    <property type="match status" value="2"/>
</dbReference>
<organism evidence="8 9">
    <name type="scientific">Amphibalanus amphitrite</name>
    <name type="common">Striped barnacle</name>
    <name type="synonym">Balanus amphitrite</name>
    <dbReference type="NCBI Taxonomy" id="1232801"/>
    <lineage>
        <taxon>Eukaryota</taxon>
        <taxon>Metazoa</taxon>
        <taxon>Ecdysozoa</taxon>
        <taxon>Arthropoda</taxon>
        <taxon>Crustacea</taxon>
        <taxon>Multicrustacea</taxon>
        <taxon>Cirripedia</taxon>
        <taxon>Thoracica</taxon>
        <taxon>Thoracicalcarea</taxon>
        <taxon>Balanomorpha</taxon>
        <taxon>Balanoidea</taxon>
        <taxon>Balanidae</taxon>
        <taxon>Amphibalaninae</taxon>
        <taxon>Amphibalanus</taxon>
    </lineage>
</organism>
<proteinExistence type="inferred from homology"/>
<dbReference type="PANTHER" id="PTHR46273:SF4">
    <property type="entry name" value="AT19640P"/>
    <property type="match status" value="1"/>
</dbReference>
<gene>
    <name evidence="8" type="primary">SPR_2</name>
    <name evidence="8" type="ORF">FJT64_011631</name>
</gene>
<dbReference type="InterPro" id="IPR053219">
    <property type="entry name" value="GPCR_Dmsr-1"/>
</dbReference>
<sequence length="388" mass="43896">MSMNADTRSQARQLYLETMLRGLNLTFSDWEAFQNGSTAAVTGSTPVMFSDRTEATSDICGEGVRWLRDSYRPVHGYLALVVCLFGSVTNLINIVVLTRKGMLSSTNTILTGLAAADLAVMLEYIPFAVQHYISDTDPQSHSQVLYVLFHAHFAQIFHTVSIFMTVMLAVWRFLSIVHPTVAAKHCTYEAIQPTLQPGEYIYSIDISDIARRHNRLLNRANFWLFAVVIKLVPCLTLTYFSVRLIRVLLETKRRKQRLMSGCSQLSADHHLVQDTRRADRTTRMLVAVLLLFLITEFPQGILALLSGVLQERFFSICYQHVGELLDILALTNSAVNFLLYCLMSKQFREAFSALLRRPAHLRPLSRSGQPAKFHSIPMTVLNTNTTFV</sequence>
<name>A0A6A4VEZ3_AMPAM</name>
<dbReference type="InterPro" id="IPR017452">
    <property type="entry name" value="GPCR_Rhodpsn_7TM"/>
</dbReference>
<protein>
    <submittedName>
        <fullName evidence="8">Sex peptide receptor</fullName>
    </submittedName>
</protein>
<evidence type="ECO:0000256" key="1">
    <source>
        <dbReference type="ARBA" id="ARBA00004370"/>
    </source>
</evidence>
<evidence type="ECO:0000256" key="3">
    <source>
        <dbReference type="ARBA" id="ARBA00022692"/>
    </source>
</evidence>
<dbReference type="SUPFAM" id="SSF81321">
    <property type="entry name" value="Family A G protein-coupled receptor-like"/>
    <property type="match status" value="1"/>
</dbReference>
<comment type="subcellular location">
    <subcellularLocation>
        <location evidence="1">Membrane</location>
    </subcellularLocation>
</comment>
<dbReference type="CDD" id="cd14978">
    <property type="entry name" value="7tmA_FMRFamide_R-like"/>
    <property type="match status" value="1"/>
</dbReference>
<keyword evidence="4 6" id="KW-1133">Transmembrane helix</keyword>
<dbReference type="EMBL" id="VIIS01001978">
    <property type="protein sequence ID" value="KAF0290134.1"/>
    <property type="molecule type" value="Genomic_DNA"/>
</dbReference>
<evidence type="ECO:0000313" key="9">
    <source>
        <dbReference type="Proteomes" id="UP000440578"/>
    </source>
</evidence>
<feature type="transmembrane region" description="Helical" evidence="6">
    <location>
        <begin position="145"/>
        <end position="171"/>
    </location>
</feature>
<dbReference type="InterPro" id="IPR019427">
    <property type="entry name" value="7TM_GPCR_serpentine_rcpt_Srw"/>
</dbReference>
<dbReference type="AlphaFoldDB" id="A0A6A4VEZ3"/>
<comment type="caution">
    <text evidence="8">The sequence shown here is derived from an EMBL/GenBank/DDBJ whole genome shotgun (WGS) entry which is preliminary data.</text>
</comment>
<evidence type="ECO:0000256" key="6">
    <source>
        <dbReference type="SAM" id="Phobius"/>
    </source>
</evidence>
<evidence type="ECO:0000256" key="4">
    <source>
        <dbReference type="ARBA" id="ARBA00022989"/>
    </source>
</evidence>
<evidence type="ECO:0000259" key="7">
    <source>
        <dbReference type="PROSITE" id="PS50262"/>
    </source>
</evidence>
<feature type="transmembrane region" description="Helical" evidence="6">
    <location>
        <begin position="222"/>
        <end position="249"/>
    </location>
</feature>
<dbReference type="GO" id="GO:0005886">
    <property type="term" value="C:plasma membrane"/>
    <property type="evidence" value="ECO:0007669"/>
    <property type="project" value="TreeGrafter"/>
</dbReference>
<feature type="transmembrane region" description="Helical" evidence="6">
    <location>
        <begin position="324"/>
        <end position="342"/>
    </location>
</feature>
<reference evidence="8 9" key="1">
    <citation type="submission" date="2019-07" db="EMBL/GenBank/DDBJ databases">
        <title>Draft genome assembly of a fouling barnacle, Amphibalanus amphitrite (Darwin, 1854): The first reference genome for Thecostraca.</title>
        <authorList>
            <person name="Kim W."/>
        </authorList>
    </citation>
    <scope>NUCLEOTIDE SEQUENCE [LARGE SCALE GENOMIC DNA]</scope>
    <source>
        <strain evidence="8">SNU_AA5</strain>
        <tissue evidence="8">Soma without cirri and trophi</tissue>
    </source>
</reference>
<dbReference type="InterPro" id="IPR000276">
    <property type="entry name" value="GPCR_Rhodpsn"/>
</dbReference>
<dbReference type="PRINTS" id="PR00237">
    <property type="entry name" value="GPCRRHODOPSN"/>
</dbReference>
<keyword evidence="3 6" id="KW-0812">Transmembrane</keyword>